<evidence type="ECO:0000256" key="1">
    <source>
        <dbReference type="ARBA" id="ARBA00004651"/>
    </source>
</evidence>
<evidence type="ECO:0000256" key="3">
    <source>
        <dbReference type="ARBA" id="ARBA00022692"/>
    </source>
</evidence>
<comment type="caution">
    <text evidence="7">The sequence shown here is derived from an EMBL/GenBank/DDBJ whole genome shotgun (WGS) entry which is preliminary data.</text>
</comment>
<feature type="transmembrane region" description="Helical" evidence="6">
    <location>
        <begin position="249"/>
        <end position="268"/>
    </location>
</feature>
<evidence type="ECO:0000313" key="8">
    <source>
        <dbReference type="Proteomes" id="UP000177913"/>
    </source>
</evidence>
<feature type="transmembrane region" description="Helical" evidence="6">
    <location>
        <begin position="20"/>
        <end position="38"/>
    </location>
</feature>
<dbReference type="GO" id="GO:0005886">
    <property type="term" value="C:plasma membrane"/>
    <property type="evidence" value="ECO:0007669"/>
    <property type="project" value="UniProtKB-SubCell"/>
</dbReference>
<comment type="subcellular location">
    <subcellularLocation>
        <location evidence="1">Cell membrane</location>
        <topology evidence="1">Multi-pass membrane protein</topology>
    </subcellularLocation>
</comment>
<protein>
    <recommendedName>
        <fullName evidence="9">TIGR00374 family protein</fullName>
    </recommendedName>
</protein>
<feature type="transmembrane region" description="Helical" evidence="6">
    <location>
        <begin position="280"/>
        <end position="301"/>
    </location>
</feature>
<reference evidence="7 8" key="1">
    <citation type="journal article" date="2016" name="Nat. Commun.">
        <title>Thousands of microbial genomes shed light on interconnected biogeochemical processes in an aquifer system.</title>
        <authorList>
            <person name="Anantharaman K."/>
            <person name="Brown C.T."/>
            <person name="Hug L.A."/>
            <person name="Sharon I."/>
            <person name="Castelle C.J."/>
            <person name="Probst A.J."/>
            <person name="Thomas B.C."/>
            <person name="Singh A."/>
            <person name="Wilkins M.J."/>
            <person name="Karaoz U."/>
            <person name="Brodie E.L."/>
            <person name="Williams K.H."/>
            <person name="Hubbard S.S."/>
            <person name="Banfield J.F."/>
        </authorList>
    </citation>
    <scope>NUCLEOTIDE SEQUENCE [LARGE SCALE GENOMIC DNA]</scope>
</reference>
<feature type="transmembrane region" description="Helical" evidence="6">
    <location>
        <begin position="50"/>
        <end position="68"/>
    </location>
</feature>
<evidence type="ECO:0000256" key="4">
    <source>
        <dbReference type="ARBA" id="ARBA00022989"/>
    </source>
</evidence>
<dbReference type="NCBIfam" id="TIGR00374">
    <property type="entry name" value="flippase-like domain"/>
    <property type="match status" value="1"/>
</dbReference>
<organism evidence="7 8">
    <name type="scientific">Candidatus Roizmanbacteria bacterium RIFCSPHIGHO2_02_FULL_38_11</name>
    <dbReference type="NCBI Taxonomy" id="1802039"/>
    <lineage>
        <taxon>Bacteria</taxon>
        <taxon>Candidatus Roizmaniibacteriota</taxon>
    </lineage>
</organism>
<keyword evidence="5 6" id="KW-0472">Membrane</keyword>
<evidence type="ECO:0000313" key="7">
    <source>
        <dbReference type="EMBL" id="OGK25399.1"/>
    </source>
</evidence>
<gene>
    <name evidence="7" type="ORF">A3C25_04705</name>
</gene>
<feature type="transmembrane region" description="Helical" evidence="6">
    <location>
        <begin position="158"/>
        <end position="175"/>
    </location>
</feature>
<evidence type="ECO:0000256" key="2">
    <source>
        <dbReference type="ARBA" id="ARBA00022475"/>
    </source>
</evidence>
<dbReference type="PANTHER" id="PTHR39087:SF2">
    <property type="entry name" value="UPF0104 MEMBRANE PROTEIN MJ1595"/>
    <property type="match status" value="1"/>
</dbReference>
<dbReference type="Pfam" id="PF03706">
    <property type="entry name" value="LPG_synthase_TM"/>
    <property type="match status" value="1"/>
</dbReference>
<evidence type="ECO:0000256" key="5">
    <source>
        <dbReference type="ARBA" id="ARBA00023136"/>
    </source>
</evidence>
<dbReference type="PANTHER" id="PTHR39087">
    <property type="entry name" value="UPF0104 MEMBRANE PROTEIN MJ1595"/>
    <property type="match status" value="1"/>
</dbReference>
<proteinExistence type="predicted"/>
<evidence type="ECO:0008006" key="9">
    <source>
        <dbReference type="Google" id="ProtNLM"/>
    </source>
</evidence>
<dbReference type="EMBL" id="MFZO01000011">
    <property type="protein sequence ID" value="OGK25399.1"/>
    <property type="molecule type" value="Genomic_DNA"/>
</dbReference>
<keyword evidence="2" id="KW-1003">Cell membrane</keyword>
<keyword evidence="4 6" id="KW-1133">Transmembrane helix</keyword>
<evidence type="ECO:0000256" key="6">
    <source>
        <dbReference type="SAM" id="Phobius"/>
    </source>
</evidence>
<feature type="transmembrane region" description="Helical" evidence="6">
    <location>
        <begin position="135"/>
        <end position="152"/>
    </location>
</feature>
<feature type="transmembrane region" description="Helical" evidence="6">
    <location>
        <begin position="215"/>
        <end position="237"/>
    </location>
</feature>
<dbReference type="AlphaFoldDB" id="A0A1F7H2A3"/>
<sequence>MLHKIKKTLDFDLKKQERKIFLIFILGLIFYAVLVLFGDAKKIINISFSFKWNLIIVLLLLSFLNYIVRFVRWHYFLRQISIKIPLVNSFRIFLAGLSMTVTPGKMGEVVKAYLIKKEAGNKFAQMVPLLITERLTDGIGMLLLALGGIYFFRQSLIFFLFSFGLVVLFFLFIYNKKYTLKLIRKLEDRFGHLKPLDFFLTFFEHSEKLLKLKHLTVGIILSVTAWSLEGISLFLLINSFGHFWQWKSLFYSLFIFSFSSIAGFLVLVPGGIGVAEGSITSLLTLFFQIGIAQGIFITLIFRFVTLWFGVFLGLVNLFLSFSRLRFAERKT</sequence>
<name>A0A1F7H2A3_9BACT</name>
<dbReference type="InterPro" id="IPR022791">
    <property type="entry name" value="L-PG_synthase/AglD"/>
</dbReference>
<feature type="transmembrane region" description="Helical" evidence="6">
    <location>
        <begin position="307"/>
        <end position="326"/>
    </location>
</feature>
<accession>A0A1F7H2A3</accession>
<dbReference type="Proteomes" id="UP000177913">
    <property type="component" value="Unassembled WGS sequence"/>
</dbReference>
<keyword evidence="3 6" id="KW-0812">Transmembrane</keyword>